<dbReference type="OrthoDB" id="4774415at2"/>
<dbReference type="EMBL" id="VIGX01000013">
    <property type="protein sequence ID" value="TWS27510.1"/>
    <property type="molecule type" value="Genomic_DNA"/>
</dbReference>
<accession>A0A5C5RYJ4</accession>
<gene>
    <name evidence="1" type="ORF">FK530_18510</name>
</gene>
<sequence length="97" mass="10070">MTVGELRALLAGLPGDMPVLVSSYESGFAAVAHAGVAEVQELDRGAAQAYLGRYVTPADAAEEVDGRGSEWTNTVGGMRPQLVGEPITAVVLSREGR</sequence>
<dbReference type="AlphaFoldDB" id="A0A5C5RYJ4"/>
<comment type="caution">
    <text evidence="1">The sequence shown here is derived from an EMBL/GenBank/DDBJ whole genome shotgun (WGS) entry which is preliminary data.</text>
</comment>
<protein>
    <submittedName>
        <fullName evidence="1">Uncharacterized protein</fullName>
    </submittedName>
</protein>
<dbReference type="RefSeq" id="WP_146488453.1">
    <property type="nucleotide sequence ID" value="NZ_VIGX01000013.1"/>
</dbReference>
<keyword evidence="2" id="KW-1185">Reference proteome</keyword>
<reference evidence="1 2" key="1">
    <citation type="submission" date="2019-06" db="EMBL/GenBank/DDBJ databases">
        <title>Tsukamurella conjunctivitidis sp. nov., Tsukamurella assacharolytica sp. nov. and Tsukamurella sputae sp. nov. isolated from patients with conjunctivitis, bacteraemia (lymphoma) and respiratory infection (sputum) in Hong Kong.</title>
        <authorList>
            <person name="Teng J.L.L."/>
            <person name="Lee H.H."/>
            <person name="Fong J.Y.H."/>
            <person name="Fok K.M.N."/>
            <person name="Lau S.K.P."/>
            <person name="Woo P.C.Y."/>
        </authorList>
    </citation>
    <scope>NUCLEOTIDE SEQUENCE [LARGE SCALE GENOMIC DNA]</scope>
    <source>
        <strain evidence="1 2">HKU72</strain>
    </source>
</reference>
<dbReference type="Proteomes" id="UP000319375">
    <property type="component" value="Unassembled WGS sequence"/>
</dbReference>
<evidence type="ECO:0000313" key="2">
    <source>
        <dbReference type="Proteomes" id="UP000319375"/>
    </source>
</evidence>
<name>A0A5C5RYJ4_9ACTN</name>
<organism evidence="1 2">
    <name type="scientific">Tsukamurella conjunctivitidis</name>
    <dbReference type="NCBI Taxonomy" id="2592068"/>
    <lineage>
        <taxon>Bacteria</taxon>
        <taxon>Bacillati</taxon>
        <taxon>Actinomycetota</taxon>
        <taxon>Actinomycetes</taxon>
        <taxon>Mycobacteriales</taxon>
        <taxon>Tsukamurellaceae</taxon>
        <taxon>Tsukamurella</taxon>
    </lineage>
</organism>
<evidence type="ECO:0000313" key="1">
    <source>
        <dbReference type="EMBL" id="TWS27510.1"/>
    </source>
</evidence>
<proteinExistence type="predicted"/>